<evidence type="ECO:0000256" key="2">
    <source>
        <dbReference type="ARBA" id="ARBA00023125"/>
    </source>
</evidence>
<feature type="domain" description="HTH luxR-type" evidence="4">
    <location>
        <begin position="843"/>
        <end position="908"/>
    </location>
</feature>
<protein>
    <submittedName>
        <fullName evidence="5">LuxR C-terminal-related transcriptional regulator</fullName>
    </submittedName>
</protein>
<name>A0AAU7JSD2_9MICO</name>
<dbReference type="InterPro" id="IPR036388">
    <property type="entry name" value="WH-like_DNA-bd_sf"/>
</dbReference>
<dbReference type="GO" id="GO:0003677">
    <property type="term" value="F:DNA binding"/>
    <property type="evidence" value="ECO:0007669"/>
    <property type="project" value="UniProtKB-KW"/>
</dbReference>
<dbReference type="PROSITE" id="PS50043">
    <property type="entry name" value="HTH_LUXR_2"/>
    <property type="match status" value="1"/>
</dbReference>
<dbReference type="Gene3D" id="1.10.10.10">
    <property type="entry name" value="Winged helix-like DNA-binding domain superfamily/Winged helix DNA-binding domain"/>
    <property type="match status" value="1"/>
</dbReference>
<dbReference type="InterPro" id="IPR041617">
    <property type="entry name" value="TPR_MalT"/>
</dbReference>
<dbReference type="PANTHER" id="PTHR44688">
    <property type="entry name" value="DNA-BINDING TRANSCRIPTIONAL ACTIVATOR DEVR_DOSR"/>
    <property type="match status" value="1"/>
</dbReference>
<gene>
    <name evidence="5" type="ORF">ABEG17_16765</name>
</gene>
<dbReference type="Pfam" id="PF25873">
    <property type="entry name" value="WHD_MalT"/>
    <property type="match status" value="1"/>
</dbReference>
<keyword evidence="2" id="KW-0238">DNA-binding</keyword>
<accession>A0AAU7JSD2</accession>
<keyword evidence="3" id="KW-0804">Transcription</keyword>
<dbReference type="SMART" id="SM00421">
    <property type="entry name" value="HTH_LUXR"/>
    <property type="match status" value="1"/>
</dbReference>
<evidence type="ECO:0000313" key="5">
    <source>
        <dbReference type="EMBL" id="XBO43196.1"/>
    </source>
</evidence>
<reference evidence="5" key="1">
    <citation type="submission" date="2024-05" db="EMBL/GenBank/DDBJ databases">
        <authorList>
            <person name="Kim S."/>
            <person name="Heo J."/>
            <person name="Choi H."/>
            <person name="Choi Y."/>
            <person name="Kwon S.-W."/>
            <person name="Kim Y."/>
        </authorList>
    </citation>
    <scope>NUCLEOTIDE SEQUENCE</scope>
    <source>
        <strain evidence="5">KACC 23699</strain>
    </source>
</reference>
<dbReference type="SUPFAM" id="SSF48452">
    <property type="entry name" value="TPR-like"/>
    <property type="match status" value="2"/>
</dbReference>
<dbReference type="EMBL" id="CP157483">
    <property type="protein sequence ID" value="XBO43196.1"/>
    <property type="molecule type" value="Genomic_DNA"/>
</dbReference>
<organism evidence="5">
    <name type="scientific">Pedococcus sp. KACC 23699</name>
    <dbReference type="NCBI Taxonomy" id="3149228"/>
    <lineage>
        <taxon>Bacteria</taxon>
        <taxon>Bacillati</taxon>
        <taxon>Actinomycetota</taxon>
        <taxon>Actinomycetes</taxon>
        <taxon>Micrococcales</taxon>
        <taxon>Intrasporangiaceae</taxon>
        <taxon>Pedococcus</taxon>
    </lineage>
</organism>
<dbReference type="InterPro" id="IPR011990">
    <property type="entry name" value="TPR-like_helical_dom_sf"/>
</dbReference>
<dbReference type="GO" id="GO:0006355">
    <property type="term" value="P:regulation of DNA-templated transcription"/>
    <property type="evidence" value="ECO:0007669"/>
    <property type="project" value="InterPro"/>
</dbReference>
<dbReference type="InterPro" id="IPR059106">
    <property type="entry name" value="WHD_MalT"/>
</dbReference>
<dbReference type="InterPro" id="IPR016032">
    <property type="entry name" value="Sig_transdc_resp-reg_C-effctor"/>
</dbReference>
<dbReference type="InterPro" id="IPR027417">
    <property type="entry name" value="P-loop_NTPase"/>
</dbReference>
<dbReference type="PANTHER" id="PTHR44688:SF16">
    <property type="entry name" value="DNA-BINDING TRANSCRIPTIONAL ACTIVATOR DEVR_DOSR"/>
    <property type="match status" value="1"/>
</dbReference>
<dbReference type="InterPro" id="IPR000792">
    <property type="entry name" value="Tscrpt_reg_LuxR_C"/>
</dbReference>
<dbReference type="RefSeq" id="WP_406830625.1">
    <property type="nucleotide sequence ID" value="NZ_CP157483.1"/>
</dbReference>
<evidence type="ECO:0000259" key="4">
    <source>
        <dbReference type="PROSITE" id="PS50043"/>
    </source>
</evidence>
<dbReference type="CDD" id="cd06170">
    <property type="entry name" value="LuxR_C_like"/>
    <property type="match status" value="1"/>
</dbReference>
<dbReference type="Gene3D" id="1.25.40.10">
    <property type="entry name" value="Tetratricopeptide repeat domain"/>
    <property type="match status" value="1"/>
</dbReference>
<dbReference type="PRINTS" id="PR00038">
    <property type="entry name" value="HTHLUXR"/>
</dbReference>
<dbReference type="Pfam" id="PF17874">
    <property type="entry name" value="TPR_MalT"/>
    <property type="match status" value="1"/>
</dbReference>
<evidence type="ECO:0000256" key="3">
    <source>
        <dbReference type="ARBA" id="ARBA00023163"/>
    </source>
</evidence>
<dbReference type="AlphaFoldDB" id="A0AAU7JSD2"/>
<dbReference type="Gene3D" id="3.40.50.300">
    <property type="entry name" value="P-loop containing nucleotide triphosphate hydrolases"/>
    <property type="match status" value="1"/>
</dbReference>
<proteinExistence type="predicted"/>
<keyword evidence="1" id="KW-0805">Transcription regulation</keyword>
<dbReference type="SUPFAM" id="SSF46894">
    <property type="entry name" value="C-terminal effector domain of the bipartite response regulators"/>
    <property type="match status" value="1"/>
</dbReference>
<dbReference type="SUPFAM" id="SSF52540">
    <property type="entry name" value="P-loop containing nucleoside triphosphate hydrolases"/>
    <property type="match status" value="1"/>
</dbReference>
<sequence>MAVLGTKLHRPVPRRELVPRPRLTDRMVAGAHPRLVLVSAPAGSGKTTLLSQWLDTTAAGDRVAWVSLDEADNDPRRFLEHLVAALQTVGDFDEAVERVTSAGPVPADAVMESVVNELDLQPRGIVIALDDYHVVEAPEVQRAVAFLLDHLPPHAVLAIATRADPALPLARLRARGELVEVRGVDLRFTPDEAGSFLSDVMGLRLDDVQVAALESRTEGWATGLQLAGLSLRGVEDTARFVEDFTGSHRFVLDYLVEEVLRHQPEPVRRFLLETSVLDQLTGPLCDALTGAADGSATLEMLDRGNVFVIALDDERRWYRYHHLFADALKARLGAGSPLRVPLLHRAARDWYAAQRRPEDALRHALLAEDPERAADLLEALLPDVRRERRDVELREWLVALPDDTVRGRGLLATYRAWSSLVEGDLDGVEGWLSHAEAALVANPAVAAPDASVAALEELRTLPATVAIFRASAAQAHGDTDASERHARRALELTGPADHMARGGALGFLGLAAWARGDLTAAVPAFSRAVDSLAGAGDVADELGSAVVLGSMWLARGRPDEARRLYSRALSTAQRHPGDALTTLGDLHVGLADVLLEQGDLAAAAEHLATARSLGESTSLFENRYRWFVAAARLRRAQGDLEAAVDLLDRAQQLHLPGFFPELHPVAAQRARVRIAQGRLADATDWARTREVEQVDEPGYLDEYDQLTLVRLLLARHRAGDPGAGDDQVAHERSGDGRAPLDEARFRLERLVPDAAKGGRDGSLVEIWMLQALVQDAAGDRRAALSHLEAALVRAVPAGFVGLFLDEGEPMDRLLATAERMPTAGADARTLRHAAYRRVVAVPAPTAVEGLSDREREVLVLLATALSGPEIARELFVSVNTLRTHTKHIFTKLDVRTRRAAVSRASELGLI</sequence>
<evidence type="ECO:0000256" key="1">
    <source>
        <dbReference type="ARBA" id="ARBA00023015"/>
    </source>
</evidence>
<dbReference type="Pfam" id="PF00196">
    <property type="entry name" value="GerE"/>
    <property type="match status" value="1"/>
</dbReference>